<comment type="subcellular location">
    <subcellularLocation>
        <location evidence="1">Cell outer membrane</location>
    </subcellularLocation>
</comment>
<protein>
    <recommendedName>
        <fullName evidence="5">RagB/SusD domain-containing protein</fullName>
    </recommendedName>
</protein>
<dbReference type="InterPro" id="IPR011990">
    <property type="entry name" value="TPR-like_helical_dom_sf"/>
</dbReference>
<comment type="caution">
    <text evidence="6">The sequence shown here is derived from an EMBL/GenBank/DDBJ whole genome shotgun (WGS) entry which is preliminary data.</text>
</comment>
<feature type="domain" description="RagB/SusD" evidence="5">
    <location>
        <begin position="3"/>
        <end position="117"/>
    </location>
</feature>
<dbReference type="EMBL" id="VSSQ01085810">
    <property type="protein sequence ID" value="MPN33349.1"/>
    <property type="molecule type" value="Genomic_DNA"/>
</dbReference>
<evidence type="ECO:0000256" key="4">
    <source>
        <dbReference type="ARBA" id="ARBA00023237"/>
    </source>
</evidence>
<keyword evidence="4" id="KW-0998">Cell outer membrane</keyword>
<sequence length="135" mass="15306">MAQVNQIRKRAALPVNVVKLEDGTPAANYLIKEYPATHAAFTDKDMCIKAVRMERKLELAMEGQRWFDLSRWGGQYMNKELADYVHFEAQFLAKFATASVLPAAKTMFPLPDGQVQTMGVDENGKPYLVQPDPWK</sequence>
<keyword evidence="3" id="KW-0472">Membrane</keyword>
<name>A0A645H5L4_9ZZZZ</name>
<evidence type="ECO:0000313" key="6">
    <source>
        <dbReference type="EMBL" id="MPN33349.1"/>
    </source>
</evidence>
<evidence type="ECO:0000256" key="3">
    <source>
        <dbReference type="ARBA" id="ARBA00023136"/>
    </source>
</evidence>
<proteinExistence type="predicted"/>
<dbReference type="GO" id="GO:0009279">
    <property type="term" value="C:cell outer membrane"/>
    <property type="evidence" value="ECO:0007669"/>
    <property type="project" value="UniProtKB-SubCell"/>
</dbReference>
<evidence type="ECO:0000256" key="2">
    <source>
        <dbReference type="ARBA" id="ARBA00022729"/>
    </source>
</evidence>
<dbReference type="Pfam" id="PF07980">
    <property type="entry name" value="SusD_RagB"/>
    <property type="match status" value="1"/>
</dbReference>
<reference evidence="6" key="1">
    <citation type="submission" date="2019-08" db="EMBL/GenBank/DDBJ databases">
        <authorList>
            <person name="Kucharzyk K."/>
            <person name="Murdoch R.W."/>
            <person name="Higgins S."/>
            <person name="Loffler F."/>
        </authorList>
    </citation>
    <scope>NUCLEOTIDE SEQUENCE</scope>
</reference>
<keyword evidence="2" id="KW-0732">Signal</keyword>
<evidence type="ECO:0000259" key="5">
    <source>
        <dbReference type="Pfam" id="PF07980"/>
    </source>
</evidence>
<evidence type="ECO:0000256" key="1">
    <source>
        <dbReference type="ARBA" id="ARBA00004442"/>
    </source>
</evidence>
<accession>A0A645H5L4</accession>
<gene>
    <name evidence="6" type="ORF">SDC9_180835</name>
</gene>
<dbReference type="AlphaFoldDB" id="A0A645H5L4"/>
<organism evidence="6">
    <name type="scientific">bioreactor metagenome</name>
    <dbReference type="NCBI Taxonomy" id="1076179"/>
    <lineage>
        <taxon>unclassified sequences</taxon>
        <taxon>metagenomes</taxon>
        <taxon>ecological metagenomes</taxon>
    </lineage>
</organism>
<dbReference type="InterPro" id="IPR012944">
    <property type="entry name" value="SusD_RagB_dom"/>
</dbReference>
<dbReference type="Gene3D" id="1.25.40.390">
    <property type="match status" value="1"/>
</dbReference>
<dbReference type="SUPFAM" id="SSF48452">
    <property type="entry name" value="TPR-like"/>
    <property type="match status" value="1"/>
</dbReference>